<sequence>MNDAATNPNKKDVKQLRDSKVSNRQSDRTIRYERRTVKETTPLRTQLYAKKPNTQTKQLQALTTQSDAKQPQTPTAQNQM</sequence>
<dbReference type="EMBL" id="CAJVPV010037375">
    <property type="protein sequence ID" value="CAG8754880.1"/>
    <property type="molecule type" value="Genomic_DNA"/>
</dbReference>
<comment type="caution">
    <text evidence="2">The sequence shown here is derived from an EMBL/GenBank/DDBJ whole genome shotgun (WGS) entry which is preliminary data.</text>
</comment>
<accession>A0A9N9IXN4</accession>
<evidence type="ECO:0000256" key="1">
    <source>
        <dbReference type="SAM" id="MobiDB-lite"/>
    </source>
</evidence>
<evidence type="ECO:0000313" key="3">
    <source>
        <dbReference type="Proteomes" id="UP000789342"/>
    </source>
</evidence>
<dbReference type="AlphaFoldDB" id="A0A9N9IXN4"/>
<feature type="compositionally biased region" description="Basic and acidic residues" evidence="1">
    <location>
        <begin position="9"/>
        <end position="38"/>
    </location>
</feature>
<feature type="compositionally biased region" description="Low complexity" evidence="1">
    <location>
        <begin position="54"/>
        <end position="65"/>
    </location>
</feature>
<reference evidence="2" key="1">
    <citation type="submission" date="2021-06" db="EMBL/GenBank/DDBJ databases">
        <authorList>
            <person name="Kallberg Y."/>
            <person name="Tangrot J."/>
            <person name="Rosling A."/>
        </authorList>
    </citation>
    <scope>NUCLEOTIDE SEQUENCE</scope>
    <source>
        <strain evidence="2">CL551</strain>
    </source>
</reference>
<feature type="compositionally biased region" description="Polar residues" evidence="1">
    <location>
        <begin position="66"/>
        <end position="80"/>
    </location>
</feature>
<protein>
    <submittedName>
        <fullName evidence="2">3315_t:CDS:1</fullName>
    </submittedName>
</protein>
<dbReference type="Proteomes" id="UP000789342">
    <property type="component" value="Unassembled WGS sequence"/>
</dbReference>
<organism evidence="2 3">
    <name type="scientific">Acaulospora morrowiae</name>
    <dbReference type="NCBI Taxonomy" id="94023"/>
    <lineage>
        <taxon>Eukaryota</taxon>
        <taxon>Fungi</taxon>
        <taxon>Fungi incertae sedis</taxon>
        <taxon>Mucoromycota</taxon>
        <taxon>Glomeromycotina</taxon>
        <taxon>Glomeromycetes</taxon>
        <taxon>Diversisporales</taxon>
        <taxon>Acaulosporaceae</taxon>
        <taxon>Acaulospora</taxon>
    </lineage>
</organism>
<name>A0A9N9IXN4_9GLOM</name>
<proteinExistence type="predicted"/>
<keyword evidence="3" id="KW-1185">Reference proteome</keyword>
<gene>
    <name evidence="2" type="ORF">AMORRO_LOCUS15537</name>
</gene>
<feature type="non-terminal residue" evidence="2">
    <location>
        <position position="80"/>
    </location>
</feature>
<feature type="region of interest" description="Disordered" evidence="1">
    <location>
        <begin position="1"/>
        <end position="80"/>
    </location>
</feature>
<evidence type="ECO:0000313" key="2">
    <source>
        <dbReference type="EMBL" id="CAG8754880.1"/>
    </source>
</evidence>